<sequence length="259" mass="30679">MEPSKVINQIRRMLVIIQNYEVALERMDSAKRSLVDAEHYIPKNLKMFDETNKDKYILEQVGDKPKALNKWNPFSYTQKRKTNMEEANKHYDYKRQLAEKEYYEKYASHRKRLMEEDNAEKMHKIRSAKLEMDASQELFVLTESAWRSETLFPEKIRTSEALKTILELFEEGRVETVKESINLYFDELRKDNEERLAAEHRKKIEEMIILQNENIQKAIDNSEKAISDSSQALFMAQQAHDKAEEAYNLSNSISSRIDL</sequence>
<dbReference type="Proteomes" id="UP000063781">
    <property type="component" value="Chromosome"/>
</dbReference>
<dbReference type="RefSeq" id="WP_067633344.1">
    <property type="nucleotide sequence ID" value="NZ_CP013213.1"/>
</dbReference>
<keyword evidence="2" id="KW-1185">Reference proteome</keyword>
<evidence type="ECO:0000313" key="1">
    <source>
        <dbReference type="EMBL" id="AMC94027.1"/>
    </source>
</evidence>
<proteinExistence type="predicted"/>
<dbReference type="KEGG" id="erl:AOC36_08515"/>
<gene>
    <name evidence="1" type="ORF">AOC36_08515</name>
</gene>
<reference evidence="1 2" key="1">
    <citation type="submission" date="2015-10" db="EMBL/GenBank/DDBJ databases">
        <title>Erysipelothrix larvae sp. LV19 isolated from the larval gut of the rhinoceros beetle, Trypoxylus dichotomus.</title>
        <authorList>
            <person name="Lim S."/>
            <person name="Kim B.-C."/>
        </authorList>
    </citation>
    <scope>NUCLEOTIDE SEQUENCE [LARGE SCALE GENOMIC DNA]</scope>
    <source>
        <strain evidence="1 2">LV19</strain>
    </source>
</reference>
<name>A0A0X8H0X8_9FIRM</name>
<organism evidence="1 2">
    <name type="scientific">Erysipelothrix larvae</name>
    <dbReference type="NCBI Taxonomy" id="1514105"/>
    <lineage>
        <taxon>Bacteria</taxon>
        <taxon>Bacillati</taxon>
        <taxon>Bacillota</taxon>
        <taxon>Erysipelotrichia</taxon>
        <taxon>Erysipelotrichales</taxon>
        <taxon>Erysipelotrichaceae</taxon>
        <taxon>Erysipelothrix</taxon>
    </lineage>
</organism>
<dbReference type="AlphaFoldDB" id="A0A0X8H0X8"/>
<evidence type="ECO:0000313" key="2">
    <source>
        <dbReference type="Proteomes" id="UP000063781"/>
    </source>
</evidence>
<protein>
    <submittedName>
        <fullName evidence="1">Uncharacterized protein</fullName>
    </submittedName>
</protein>
<accession>A0A0X8H0X8</accession>
<dbReference type="EMBL" id="CP013213">
    <property type="protein sequence ID" value="AMC94027.1"/>
    <property type="molecule type" value="Genomic_DNA"/>
</dbReference>